<evidence type="ECO:0000313" key="3">
    <source>
        <dbReference type="Proteomes" id="UP000013024"/>
    </source>
</evidence>
<comment type="caution">
    <text evidence="2">The sequence shown here is derived from an EMBL/GenBank/DDBJ whole genome shotgun (WGS) entry which is preliminary data.</text>
</comment>
<feature type="transmembrane region" description="Helical" evidence="1">
    <location>
        <begin position="16"/>
        <end position="39"/>
    </location>
</feature>
<name>A0ABN0K6C5_ACICA</name>
<feature type="transmembrane region" description="Helical" evidence="1">
    <location>
        <begin position="51"/>
        <end position="74"/>
    </location>
</feature>
<dbReference type="EMBL" id="APQI01000004">
    <property type="protein sequence ID" value="ENV98985.1"/>
    <property type="molecule type" value="Genomic_DNA"/>
</dbReference>
<accession>A0ABN0K6C5</accession>
<keyword evidence="3" id="KW-1185">Reference proteome</keyword>
<evidence type="ECO:0000256" key="1">
    <source>
        <dbReference type="SAM" id="Phobius"/>
    </source>
</evidence>
<organism evidence="2 3">
    <name type="scientific">Acinetobacter calcoaceticus DSM 30006 = CIP 81.8</name>
    <dbReference type="NCBI Taxonomy" id="981331"/>
    <lineage>
        <taxon>Bacteria</taxon>
        <taxon>Pseudomonadati</taxon>
        <taxon>Pseudomonadota</taxon>
        <taxon>Gammaproteobacteria</taxon>
        <taxon>Moraxellales</taxon>
        <taxon>Moraxellaceae</taxon>
        <taxon>Acinetobacter</taxon>
        <taxon>Acinetobacter calcoaceticus/baumannii complex</taxon>
    </lineage>
</organism>
<gene>
    <name evidence="2" type="ORF">F936_02068</name>
</gene>
<sequence>MSTENQGMKESEVCNAIGWILIALGFIAGFIFILAFGRVEVPRTYYGTETVWSGIMVITGIGIMFNGFLGGYLFQKVASILRYHENKAMS</sequence>
<evidence type="ECO:0000313" key="2">
    <source>
        <dbReference type="EMBL" id="ENV98985.1"/>
    </source>
</evidence>
<dbReference type="GeneID" id="92919556"/>
<dbReference type="RefSeq" id="WP_005047238.1">
    <property type="nucleotide sequence ID" value="NZ_KB849780.1"/>
</dbReference>
<proteinExistence type="predicted"/>
<dbReference type="Proteomes" id="UP000013024">
    <property type="component" value="Unassembled WGS sequence"/>
</dbReference>
<keyword evidence="1" id="KW-0472">Membrane</keyword>
<reference evidence="2 3" key="1">
    <citation type="submission" date="2013-02" db="EMBL/GenBank/DDBJ databases">
        <title>The Genome Sequence of Acinetobacter calcoaceticus CIP 81.8.</title>
        <authorList>
            <consortium name="The Broad Institute Genome Sequencing Platform"/>
            <consortium name="The Broad Institute Genome Sequencing Center for Infectious Disease"/>
            <person name="Cerqueira G."/>
            <person name="Feldgarden M."/>
            <person name="Courvalin P."/>
            <person name="Perichon B."/>
            <person name="Grillot-Courvalin C."/>
            <person name="Clermont D."/>
            <person name="Rocha E."/>
            <person name="Yoon E.-J."/>
            <person name="Nemec A."/>
            <person name="Walker B."/>
            <person name="Young S.K."/>
            <person name="Zeng Q."/>
            <person name="Gargeya S."/>
            <person name="Fitzgerald M."/>
            <person name="Haas B."/>
            <person name="Abouelleil A."/>
            <person name="Alvarado L."/>
            <person name="Arachchi H.M."/>
            <person name="Berlin A.M."/>
            <person name="Chapman S.B."/>
            <person name="Dewar J."/>
            <person name="Goldberg J."/>
            <person name="Griggs A."/>
            <person name="Gujja S."/>
            <person name="Hansen M."/>
            <person name="Howarth C."/>
            <person name="Imamovic A."/>
            <person name="Larimer J."/>
            <person name="McCowan C."/>
            <person name="Murphy C."/>
            <person name="Neiman D."/>
            <person name="Pearson M."/>
            <person name="Priest M."/>
            <person name="Roberts A."/>
            <person name="Saif S."/>
            <person name="Shea T."/>
            <person name="Sisk P."/>
            <person name="Sykes S."/>
            <person name="Wortman J."/>
            <person name="Nusbaum C."/>
            <person name="Birren B."/>
        </authorList>
    </citation>
    <scope>NUCLEOTIDE SEQUENCE [LARGE SCALE GENOMIC DNA]</scope>
    <source>
        <strain evidence="2 3">CIP 81.8</strain>
    </source>
</reference>
<keyword evidence="1" id="KW-0812">Transmembrane</keyword>
<keyword evidence="1" id="KW-1133">Transmembrane helix</keyword>
<protein>
    <submittedName>
        <fullName evidence="2">Uncharacterized protein</fullName>
    </submittedName>
</protein>